<dbReference type="AlphaFoldDB" id="A0A4R1LA95"/>
<dbReference type="PROSITE" id="PS51740">
    <property type="entry name" value="SPOVT_ABRB"/>
    <property type="match status" value="1"/>
</dbReference>
<evidence type="ECO:0000256" key="1">
    <source>
        <dbReference type="PROSITE-ProRule" id="PRU01076"/>
    </source>
</evidence>
<sequence length="81" mass="8766">MASATITSKGQITIPSRVRAEMRVAAGDRVEFVRNETTGRFEIIPATSSIRELKGVLAGRRPVLSVAEINRILAEQGDSGR</sequence>
<dbReference type="Proteomes" id="UP000295210">
    <property type="component" value="Unassembled WGS sequence"/>
</dbReference>
<dbReference type="InterPro" id="IPR007159">
    <property type="entry name" value="SpoVT-AbrB_dom"/>
</dbReference>
<dbReference type="Pfam" id="PF04014">
    <property type="entry name" value="MazE_antitoxin"/>
    <property type="match status" value="1"/>
</dbReference>
<reference evidence="3 4" key="1">
    <citation type="submission" date="2019-03" db="EMBL/GenBank/DDBJ databases">
        <title>Genomic Encyclopedia of Type Strains, Phase IV (KMG-IV): sequencing the most valuable type-strain genomes for metagenomic binning, comparative biology and taxonomic classification.</title>
        <authorList>
            <person name="Goeker M."/>
        </authorList>
    </citation>
    <scope>NUCLEOTIDE SEQUENCE [LARGE SCALE GENOMIC DNA]</scope>
    <source>
        <strain evidence="3 4">DSM 103428</strain>
    </source>
</reference>
<proteinExistence type="predicted"/>
<dbReference type="NCBIfam" id="TIGR01439">
    <property type="entry name" value="lp_hng_hel_AbrB"/>
    <property type="match status" value="1"/>
</dbReference>
<feature type="domain" description="SpoVT-AbrB" evidence="2">
    <location>
        <begin position="1"/>
        <end position="48"/>
    </location>
</feature>
<protein>
    <submittedName>
        <fullName evidence="3">AbrB family transcriptional regulator</fullName>
    </submittedName>
</protein>
<evidence type="ECO:0000313" key="4">
    <source>
        <dbReference type="Proteomes" id="UP000295210"/>
    </source>
</evidence>
<dbReference type="InterPro" id="IPR037914">
    <property type="entry name" value="SpoVT-AbrB_sf"/>
</dbReference>
<dbReference type="OrthoDB" id="9811597at2"/>
<dbReference type="Gene3D" id="2.10.260.10">
    <property type="match status" value="1"/>
</dbReference>
<organism evidence="3 4">
    <name type="scientific">Acidipila rosea</name>
    <dbReference type="NCBI Taxonomy" id="768535"/>
    <lineage>
        <taxon>Bacteria</taxon>
        <taxon>Pseudomonadati</taxon>
        <taxon>Acidobacteriota</taxon>
        <taxon>Terriglobia</taxon>
        <taxon>Terriglobales</taxon>
        <taxon>Acidobacteriaceae</taxon>
        <taxon>Acidipila</taxon>
    </lineage>
</organism>
<dbReference type="RefSeq" id="WP_131994926.1">
    <property type="nucleotide sequence ID" value="NZ_SMGK01000002.1"/>
</dbReference>
<accession>A0A4R1LA95</accession>
<dbReference type="EMBL" id="SMGK01000002">
    <property type="protein sequence ID" value="TCK74210.1"/>
    <property type="molecule type" value="Genomic_DNA"/>
</dbReference>
<dbReference type="SMART" id="SM00966">
    <property type="entry name" value="SpoVT_AbrB"/>
    <property type="match status" value="1"/>
</dbReference>
<keyword evidence="4" id="KW-1185">Reference proteome</keyword>
<comment type="caution">
    <text evidence="3">The sequence shown here is derived from an EMBL/GenBank/DDBJ whole genome shotgun (WGS) entry which is preliminary data.</text>
</comment>
<evidence type="ECO:0000313" key="3">
    <source>
        <dbReference type="EMBL" id="TCK74210.1"/>
    </source>
</evidence>
<dbReference type="GO" id="GO:0003677">
    <property type="term" value="F:DNA binding"/>
    <property type="evidence" value="ECO:0007669"/>
    <property type="project" value="UniProtKB-UniRule"/>
</dbReference>
<keyword evidence="1" id="KW-0238">DNA-binding</keyword>
<evidence type="ECO:0000259" key="2">
    <source>
        <dbReference type="PROSITE" id="PS51740"/>
    </source>
</evidence>
<gene>
    <name evidence="3" type="ORF">C7378_1832</name>
</gene>
<name>A0A4R1LA95_9BACT</name>
<dbReference type="SUPFAM" id="SSF89447">
    <property type="entry name" value="AbrB/MazE/MraZ-like"/>
    <property type="match status" value="1"/>
</dbReference>